<feature type="compositionally biased region" description="Polar residues" evidence="2">
    <location>
        <begin position="883"/>
        <end position="897"/>
    </location>
</feature>
<feature type="compositionally biased region" description="Polar residues" evidence="2">
    <location>
        <begin position="1038"/>
        <end position="1053"/>
    </location>
</feature>
<dbReference type="EMBL" id="JARBDR010000440">
    <property type="protein sequence ID" value="KAJ8312954.1"/>
    <property type="molecule type" value="Genomic_DNA"/>
</dbReference>
<feature type="region of interest" description="Disordered" evidence="2">
    <location>
        <begin position="670"/>
        <end position="694"/>
    </location>
</feature>
<name>A0ABQ9F6F5_TEGGR</name>
<feature type="region of interest" description="Disordered" evidence="2">
    <location>
        <begin position="1012"/>
        <end position="1053"/>
    </location>
</feature>
<feature type="compositionally biased region" description="Polar residues" evidence="2">
    <location>
        <begin position="627"/>
        <end position="637"/>
    </location>
</feature>
<dbReference type="Proteomes" id="UP001217089">
    <property type="component" value="Unassembled WGS sequence"/>
</dbReference>
<feature type="compositionally biased region" description="Polar residues" evidence="2">
    <location>
        <begin position="1623"/>
        <end position="1632"/>
    </location>
</feature>
<feature type="coiled-coil region" evidence="1">
    <location>
        <begin position="1266"/>
        <end position="1293"/>
    </location>
</feature>
<evidence type="ECO:0000313" key="3">
    <source>
        <dbReference type="EMBL" id="KAJ8312954.1"/>
    </source>
</evidence>
<comment type="caution">
    <text evidence="3">The sequence shown here is derived from an EMBL/GenBank/DDBJ whole genome shotgun (WGS) entry which is preliminary data.</text>
</comment>
<feature type="compositionally biased region" description="Polar residues" evidence="2">
    <location>
        <begin position="1376"/>
        <end position="1392"/>
    </location>
</feature>
<feature type="compositionally biased region" description="Polar residues" evidence="2">
    <location>
        <begin position="65"/>
        <end position="74"/>
    </location>
</feature>
<feature type="compositionally biased region" description="Acidic residues" evidence="2">
    <location>
        <begin position="782"/>
        <end position="791"/>
    </location>
</feature>
<feature type="region of interest" description="Disordered" evidence="2">
    <location>
        <begin position="196"/>
        <end position="221"/>
    </location>
</feature>
<protein>
    <recommendedName>
        <fullName evidence="5">Coiled-coil domain-containing protein 62</fullName>
    </recommendedName>
</protein>
<feature type="region of interest" description="Disordered" evidence="2">
    <location>
        <begin position="1600"/>
        <end position="1638"/>
    </location>
</feature>
<keyword evidence="4" id="KW-1185">Reference proteome</keyword>
<accession>A0ABQ9F6F5</accession>
<feature type="compositionally biased region" description="Polar residues" evidence="2">
    <location>
        <begin position="854"/>
        <end position="865"/>
    </location>
</feature>
<dbReference type="PANTHER" id="PTHR43941">
    <property type="entry name" value="STRUCTURAL MAINTENANCE OF CHROMOSOMES PROTEIN 2"/>
    <property type="match status" value="1"/>
</dbReference>
<feature type="region of interest" description="Disordered" evidence="2">
    <location>
        <begin position="1"/>
        <end position="89"/>
    </location>
</feature>
<feature type="compositionally biased region" description="Basic and acidic residues" evidence="2">
    <location>
        <begin position="677"/>
        <end position="689"/>
    </location>
</feature>
<feature type="compositionally biased region" description="Polar residues" evidence="2">
    <location>
        <begin position="1400"/>
        <end position="1410"/>
    </location>
</feature>
<reference evidence="3 4" key="1">
    <citation type="submission" date="2022-12" db="EMBL/GenBank/DDBJ databases">
        <title>Chromosome-level genome of Tegillarca granosa.</title>
        <authorList>
            <person name="Kim J."/>
        </authorList>
    </citation>
    <scope>NUCLEOTIDE SEQUENCE [LARGE SCALE GENOMIC DNA]</scope>
    <source>
        <strain evidence="3">Teg-2019</strain>
        <tissue evidence="3">Adductor muscle</tissue>
    </source>
</reference>
<feature type="compositionally biased region" description="Polar residues" evidence="2">
    <location>
        <begin position="1012"/>
        <end position="1030"/>
    </location>
</feature>
<feature type="coiled-coil region" evidence="1">
    <location>
        <begin position="1319"/>
        <end position="1346"/>
    </location>
</feature>
<feature type="compositionally biased region" description="Polar residues" evidence="2">
    <location>
        <begin position="141"/>
        <end position="154"/>
    </location>
</feature>
<evidence type="ECO:0000256" key="1">
    <source>
        <dbReference type="SAM" id="Coils"/>
    </source>
</evidence>
<feature type="coiled-coil region" evidence="1">
    <location>
        <begin position="332"/>
        <end position="401"/>
    </location>
</feature>
<gene>
    <name evidence="3" type="ORF">KUTeg_010327</name>
</gene>
<sequence>MDKINAEVFPDFLPRPEDGPIHSTPVKSSIPPFSTKRSAHKEPKRLHHNPEDQHPRNVHKHHQNHPSYGSSVSQAHDPERQQNGFQKHQKIVSQSVARNLGPYLEEKNSPRPQNGFQKQQQNIYQPVPRNTEPYFVETGSPKPQTGFQSQQQYISKSVPRSVEHYFDEKCSPRTQIKVESQQQYISQFVPRALDPNFDEQISPRSRNKHSVPHNSSVSSQTKYTTIEQRVYNKNISLNSPARKSYLSSPNSPSLTSRIDNKDSPIRSNLATFSSPKNTSTNVAELENSTIQKQRTEIQMLITELQDRDRELNDMVSAHQHQLIAWEQDRQRLLMLEQKCAKYQEQVQQRTKQLRNAMNQLKETRNESQTQNSELETTQDRLANFQDENNKLSLQLQDYEEKNFSLSTSVKEMSTTIGQLHAKEQEMTTLLKLKEKDLSTATEHMKELSERLKQLDKRNKECQDMEVEAVKQSNLWKQKYTDVKQQLDQSTEALNMKDTELQQKITEIETLKEKNLLFQKESSQRDKCKDELIESMKLKQTRTDHQLRHLRELYERQQREVSLLQLNLDSSKEVITKQQNSIEELSSSRSSCTCSKSHSRLTEDLSTQQSLDNSTDNLSRQSRKISPENKSSPSQNYRNTDRQVTTDHDQYLSETNKQKNEFLKLFDDQDSIPWEVPSDEREITQDDSRQQETNLYSSEMSPSIIPNKHVMFHEKNSANGHNYNSDGIIDEYHETIYEKKMLETDIPVFQNQNRESSLYSSRERSNRLHKQSFEDRLSSFLDDNGDNDDSILDDNVYDRRDSSIPPFSTKRSAHKEPKRLHHNPEDQHPRNVHKHHQNHPSYGSSVSQAHDPERQQNGFQKHQKIVSQSVARSLGPYLEEKNSPRPQNGFQKQQQNIYQPVPRNKEPYFDETGSPKPQTGFQSQQQFISKSVPRSVEHYFDEKCSPRTQIKVESQQQYISQFVPRALDPNFDEQISPRSRNNHSVPHNSSVSSQTKYTTIEQRVYNKNISFNSPARKSYLSSPNSPSLTSRIDNKDSPIRSNLATFGSPKNTSTNVAELESSTIQKQRTEIQMLITELQDRDRELNDMVSAHQHQLIAWEQDRQRLLMLEQKCAKYQEQVQQRTKQLRNAMNQLKETRNESQTQNSELETTQDRLANFQDENNKLSLQLQDYEEKNFSLSTSVKEMSTTIGQLHAKEQEMTTLLKLKEKDLSTATEHMKELSERLKQLDKRNKECQDMEVEAVKQSNLWKQKYTDVKQQLDQSTEALNMKDTELQQKITEIETLKEKNLLFQKESSQRDKCKDELIESMKLKQTRTDHQLRHLRELYERQQREVSLLQLNLDSSKEVITKQQNSIEELSSSRSSCTCSKSHSRLTEDLSTQQSLDNSTDNLSRQSRKISPENKSSLSQNYRNTEDRQVTTDHDQYLSETNKQKNEFLKLFDDQDSIPWEVPSDEREITQDDSRQQETNLYSSEMSPSIIPNKHVMFHEKNSANGHNYNSDGIIDEYHETIYEKKMLETDIPVFQNQNRESSLYSSRERSNRLHKQSFEDRLSSFLDDNGDNDDSILDDSVYDRRDVESSPATKLQNLLLESRMMIQKLEDSSIPVQHITAESKSKDESLKSSENTEQNSFQINTKEEKT</sequence>
<keyword evidence="1" id="KW-0175">Coiled coil</keyword>
<feature type="coiled-coil region" evidence="1">
    <location>
        <begin position="430"/>
        <end position="464"/>
    </location>
</feature>
<feature type="compositionally biased region" description="Polar residues" evidence="2">
    <location>
        <begin position="25"/>
        <end position="36"/>
    </location>
</feature>
<feature type="compositionally biased region" description="Basic residues" evidence="2">
    <location>
        <begin position="810"/>
        <end position="820"/>
    </location>
</feature>
<evidence type="ECO:0008006" key="5">
    <source>
        <dbReference type="Google" id="ProtNLM"/>
    </source>
</evidence>
<feature type="compositionally biased region" description="Low complexity" evidence="2">
    <location>
        <begin position="977"/>
        <end position="992"/>
    </location>
</feature>
<feature type="region of interest" description="Disordered" evidence="2">
    <location>
        <begin position="599"/>
        <end position="645"/>
    </location>
</feature>
<feature type="coiled-coil region" evidence="1">
    <location>
        <begin position="1105"/>
        <end position="1174"/>
    </location>
</feature>
<organism evidence="3 4">
    <name type="scientific">Tegillarca granosa</name>
    <name type="common">Malaysian cockle</name>
    <name type="synonym">Anadara granosa</name>
    <dbReference type="NCBI Taxonomy" id="220873"/>
    <lineage>
        <taxon>Eukaryota</taxon>
        <taxon>Metazoa</taxon>
        <taxon>Spiralia</taxon>
        <taxon>Lophotrochozoa</taxon>
        <taxon>Mollusca</taxon>
        <taxon>Bivalvia</taxon>
        <taxon>Autobranchia</taxon>
        <taxon>Pteriomorphia</taxon>
        <taxon>Arcoida</taxon>
        <taxon>Arcoidea</taxon>
        <taxon>Arcidae</taxon>
        <taxon>Tegillarca</taxon>
    </lineage>
</organism>
<feature type="coiled-coil region" evidence="1">
    <location>
        <begin position="493"/>
        <end position="520"/>
    </location>
</feature>
<feature type="coiled-coil region" evidence="1">
    <location>
        <begin position="546"/>
        <end position="573"/>
    </location>
</feature>
<dbReference type="PANTHER" id="PTHR43941:SF1">
    <property type="entry name" value="STRUCTURAL MAINTENANCE OF CHROMOSOMES PROTEIN 2"/>
    <property type="match status" value="1"/>
</dbReference>
<feature type="compositionally biased region" description="Polar residues" evidence="2">
    <location>
        <begin position="212"/>
        <end position="221"/>
    </location>
</feature>
<feature type="region of interest" description="Disordered" evidence="2">
    <location>
        <begin position="877"/>
        <end position="923"/>
    </location>
</feature>
<feature type="region of interest" description="Disordered" evidence="2">
    <location>
        <begin position="103"/>
        <end position="154"/>
    </location>
</feature>
<feature type="region of interest" description="Disordered" evidence="2">
    <location>
        <begin position="1372"/>
        <end position="1419"/>
    </location>
</feature>
<feature type="compositionally biased region" description="Polar residues" evidence="2">
    <location>
        <begin position="838"/>
        <end position="847"/>
    </location>
</feature>
<evidence type="ECO:0000256" key="2">
    <source>
        <dbReference type="SAM" id="MobiDB-lite"/>
    </source>
</evidence>
<feature type="compositionally biased region" description="Polar residues" evidence="2">
    <location>
        <begin position="914"/>
        <end position="923"/>
    </location>
</feature>
<feature type="region of interest" description="Disordered" evidence="2">
    <location>
        <begin position="240"/>
        <end position="283"/>
    </location>
</feature>
<feature type="coiled-coil region" evidence="1">
    <location>
        <begin position="1203"/>
        <end position="1237"/>
    </location>
</feature>
<feature type="compositionally biased region" description="Polar residues" evidence="2">
    <location>
        <begin position="265"/>
        <end position="283"/>
    </location>
</feature>
<feature type="region of interest" description="Disordered" evidence="2">
    <location>
        <begin position="777"/>
        <end position="865"/>
    </location>
</feature>
<feature type="compositionally biased region" description="Basic residues" evidence="2">
    <location>
        <begin position="37"/>
        <end position="47"/>
    </location>
</feature>
<feature type="compositionally biased region" description="Basic and acidic residues" evidence="2">
    <location>
        <begin position="1609"/>
        <end position="1619"/>
    </location>
</feature>
<proteinExistence type="predicted"/>
<feature type="region of interest" description="Disordered" evidence="2">
    <location>
        <begin position="973"/>
        <end position="993"/>
    </location>
</feature>
<feature type="compositionally biased region" description="Polar residues" evidence="2">
    <location>
        <begin position="110"/>
        <end position="124"/>
    </location>
</feature>
<feature type="compositionally biased region" description="Polar residues" evidence="2">
    <location>
        <begin position="603"/>
        <end position="619"/>
    </location>
</feature>
<evidence type="ECO:0000313" key="4">
    <source>
        <dbReference type="Proteomes" id="UP001217089"/>
    </source>
</evidence>
<feature type="compositionally biased region" description="Polar residues" evidence="2">
    <location>
        <begin position="240"/>
        <end position="257"/>
    </location>
</feature>